<organism evidence="2 3">
    <name type="scientific">Saccharopolyspora halophila</name>
    <dbReference type="NCBI Taxonomy" id="405551"/>
    <lineage>
        <taxon>Bacteria</taxon>
        <taxon>Bacillati</taxon>
        <taxon>Actinomycetota</taxon>
        <taxon>Actinomycetes</taxon>
        <taxon>Pseudonocardiales</taxon>
        <taxon>Pseudonocardiaceae</taxon>
        <taxon>Saccharopolyspora</taxon>
    </lineage>
</organism>
<protein>
    <submittedName>
        <fullName evidence="2">Helix-turn-helix domain-containing protein</fullName>
    </submittedName>
</protein>
<sequence>MTTDEQPRTAHLDAKRLRALAHPLRVQLLGALRLDGASTATALAKRFGHNSANTSWHLRQLAAAGLVTEDLHRGNRRERWWTAAQEQTSVDVVALSRDPDLAGALTTYLHGVNAVHHEQAGIYLATMNDWPEHWRQAAELSDYRLHLSVAEATDLNRRITEVIDNFRRAPQSGDTDVVVHWHALPQHRPDPPRR</sequence>
<comment type="caution">
    <text evidence="2">The sequence shown here is derived from an EMBL/GenBank/DDBJ whole genome shotgun (WGS) entry which is preliminary data.</text>
</comment>
<dbReference type="InterPro" id="IPR036390">
    <property type="entry name" value="WH_DNA-bd_sf"/>
</dbReference>
<keyword evidence="3" id="KW-1185">Reference proteome</keyword>
<feature type="domain" description="HTH arsR-type" evidence="1">
    <location>
        <begin position="15"/>
        <end position="110"/>
    </location>
</feature>
<evidence type="ECO:0000313" key="3">
    <source>
        <dbReference type="Proteomes" id="UP001501218"/>
    </source>
</evidence>
<evidence type="ECO:0000313" key="2">
    <source>
        <dbReference type="EMBL" id="GAA2352006.1"/>
    </source>
</evidence>
<name>A0ABN3GIK3_9PSEU</name>
<dbReference type="CDD" id="cd00090">
    <property type="entry name" value="HTH_ARSR"/>
    <property type="match status" value="1"/>
</dbReference>
<dbReference type="InterPro" id="IPR001845">
    <property type="entry name" value="HTH_ArsR_DNA-bd_dom"/>
</dbReference>
<dbReference type="Proteomes" id="UP001501218">
    <property type="component" value="Unassembled WGS sequence"/>
</dbReference>
<dbReference type="InterPro" id="IPR036388">
    <property type="entry name" value="WH-like_DNA-bd_sf"/>
</dbReference>
<gene>
    <name evidence="2" type="ORF">GCM10009854_32390</name>
</gene>
<evidence type="ECO:0000259" key="1">
    <source>
        <dbReference type="SMART" id="SM00418"/>
    </source>
</evidence>
<dbReference type="RefSeq" id="WP_344132787.1">
    <property type="nucleotide sequence ID" value="NZ_BAAARA010000010.1"/>
</dbReference>
<reference evidence="2 3" key="1">
    <citation type="journal article" date="2019" name="Int. J. Syst. Evol. Microbiol.">
        <title>The Global Catalogue of Microorganisms (GCM) 10K type strain sequencing project: providing services to taxonomists for standard genome sequencing and annotation.</title>
        <authorList>
            <consortium name="The Broad Institute Genomics Platform"/>
            <consortium name="The Broad Institute Genome Sequencing Center for Infectious Disease"/>
            <person name="Wu L."/>
            <person name="Ma J."/>
        </authorList>
    </citation>
    <scope>NUCLEOTIDE SEQUENCE [LARGE SCALE GENOMIC DNA]</scope>
    <source>
        <strain evidence="2 3">JCM 16221</strain>
    </source>
</reference>
<dbReference type="SUPFAM" id="SSF46785">
    <property type="entry name" value="Winged helix' DNA-binding domain"/>
    <property type="match status" value="1"/>
</dbReference>
<dbReference type="InterPro" id="IPR011991">
    <property type="entry name" value="ArsR-like_HTH"/>
</dbReference>
<dbReference type="EMBL" id="BAAARA010000010">
    <property type="protein sequence ID" value="GAA2352006.1"/>
    <property type="molecule type" value="Genomic_DNA"/>
</dbReference>
<dbReference type="SMART" id="SM00418">
    <property type="entry name" value="HTH_ARSR"/>
    <property type="match status" value="1"/>
</dbReference>
<dbReference type="Pfam" id="PF12840">
    <property type="entry name" value="HTH_20"/>
    <property type="match status" value="1"/>
</dbReference>
<accession>A0ABN3GIK3</accession>
<dbReference type="Gene3D" id="1.10.10.10">
    <property type="entry name" value="Winged helix-like DNA-binding domain superfamily/Winged helix DNA-binding domain"/>
    <property type="match status" value="1"/>
</dbReference>
<proteinExistence type="predicted"/>